<comment type="caution">
    <text evidence="4">The sequence shown here is derived from an EMBL/GenBank/DDBJ whole genome shotgun (WGS) entry which is preliminary data.</text>
</comment>
<keyword evidence="5" id="KW-1185">Reference proteome</keyword>
<evidence type="ECO:0000259" key="3">
    <source>
        <dbReference type="PROSITE" id="PS50869"/>
    </source>
</evidence>
<dbReference type="SMART" id="SM01039">
    <property type="entry name" value="BRICHOS"/>
    <property type="match status" value="1"/>
</dbReference>
<dbReference type="Pfam" id="PF04089">
    <property type="entry name" value="BRICHOS"/>
    <property type="match status" value="1"/>
</dbReference>
<dbReference type="PROSITE" id="PS50869">
    <property type="entry name" value="BRICHOS"/>
    <property type="match status" value="1"/>
</dbReference>
<evidence type="ECO:0000313" key="4">
    <source>
        <dbReference type="EMBL" id="KAJ1095994.1"/>
    </source>
</evidence>
<dbReference type="InterPro" id="IPR007084">
    <property type="entry name" value="BRICHOS_dom"/>
</dbReference>
<sequence>MRSLQTVWESLARRVSPAWRRRMEARGGTEASGTPGRETAEALKPTWRIFWAFIAVILFLVVVGVTVVGILGFLDKKPKIAHLTFKNLQGLQTNQSAVTDTLRNTVTYCVTSSRNQTSVVLFDNKHGLVCYKPAEEKACFLRKIEARDLENIQMSANISGLGSEQLQLQHNQTKYYREFLGILSGRKVSLELVGEPVQILCENLPIYWVKRVEGPAKQRLIYLCIDICFPSNICVSVCFYYLPD</sequence>
<dbReference type="PANTHER" id="PTHR16483">
    <property type="entry name" value="GASTROKINE 1"/>
    <property type="match status" value="1"/>
</dbReference>
<keyword evidence="2" id="KW-0472">Membrane</keyword>
<accession>A0AAV7LYN7</accession>
<dbReference type="AlphaFoldDB" id="A0AAV7LYN7"/>
<evidence type="ECO:0000256" key="1">
    <source>
        <dbReference type="ARBA" id="ARBA00023157"/>
    </source>
</evidence>
<dbReference type="EMBL" id="JANPWB010000014">
    <property type="protein sequence ID" value="KAJ1095994.1"/>
    <property type="molecule type" value="Genomic_DNA"/>
</dbReference>
<feature type="domain" description="BRICHOS" evidence="3">
    <location>
        <begin position="112"/>
        <end position="209"/>
    </location>
</feature>
<dbReference type="InterPro" id="IPR051772">
    <property type="entry name" value="Gastrokine"/>
</dbReference>
<feature type="transmembrane region" description="Helical" evidence="2">
    <location>
        <begin position="220"/>
        <end position="242"/>
    </location>
</feature>
<feature type="transmembrane region" description="Helical" evidence="2">
    <location>
        <begin position="49"/>
        <end position="74"/>
    </location>
</feature>
<dbReference type="Gene3D" id="3.30.390.150">
    <property type="match status" value="1"/>
</dbReference>
<dbReference type="Proteomes" id="UP001066276">
    <property type="component" value="Chromosome 10"/>
</dbReference>
<evidence type="ECO:0000256" key="2">
    <source>
        <dbReference type="SAM" id="Phobius"/>
    </source>
</evidence>
<proteinExistence type="predicted"/>
<reference evidence="4" key="1">
    <citation type="journal article" date="2022" name="bioRxiv">
        <title>Sequencing and chromosome-scale assembly of the giantPleurodeles waltlgenome.</title>
        <authorList>
            <person name="Brown T."/>
            <person name="Elewa A."/>
            <person name="Iarovenko S."/>
            <person name="Subramanian E."/>
            <person name="Araus A.J."/>
            <person name="Petzold A."/>
            <person name="Susuki M."/>
            <person name="Suzuki K.-i.T."/>
            <person name="Hayashi T."/>
            <person name="Toyoda A."/>
            <person name="Oliveira C."/>
            <person name="Osipova E."/>
            <person name="Leigh N.D."/>
            <person name="Simon A."/>
            <person name="Yun M.H."/>
        </authorList>
    </citation>
    <scope>NUCLEOTIDE SEQUENCE</scope>
    <source>
        <strain evidence="4">20211129_DDA</strain>
        <tissue evidence="4">Liver</tissue>
    </source>
</reference>
<gene>
    <name evidence="4" type="ORF">NDU88_001143</name>
</gene>
<protein>
    <recommendedName>
        <fullName evidence="3">BRICHOS domain-containing protein</fullName>
    </recommendedName>
</protein>
<organism evidence="4 5">
    <name type="scientific">Pleurodeles waltl</name>
    <name type="common">Iberian ribbed newt</name>
    <dbReference type="NCBI Taxonomy" id="8319"/>
    <lineage>
        <taxon>Eukaryota</taxon>
        <taxon>Metazoa</taxon>
        <taxon>Chordata</taxon>
        <taxon>Craniata</taxon>
        <taxon>Vertebrata</taxon>
        <taxon>Euteleostomi</taxon>
        <taxon>Amphibia</taxon>
        <taxon>Batrachia</taxon>
        <taxon>Caudata</taxon>
        <taxon>Salamandroidea</taxon>
        <taxon>Salamandridae</taxon>
        <taxon>Pleurodelinae</taxon>
        <taxon>Pleurodeles</taxon>
    </lineage>
</organism>
<keyword evidence="1" id="KW-1015">Disulfide bond</keyword>
<keyword evidence="2" id="KW-0812">Transmembrane</keyword>
<name>A0AAV7LYN7_PLEWA</name>
<evidence type="ECO:0000313" key="5">
    <source>
        <dbReference type="Proteomes" id="UP001066276"/>
    </source>
</evidence>
<keyword evidence="2" id="KW-1133">Transmembrane helix</keyword>